<comment type="subcellular location">
    <subcellularLocation>
        <location evidence="1">Membrane</location>
    </subcellularLocation>
</comment>
<keyword evidence="3" id="KW-1133">Transmembrane helix</keyword>
<dbReference type="EMBL" id="JANJYI010000007">
    <property type="protein sequence ID" value="KAK2640815.1"/>
    <property type="molecule type" value="Genomic_DNA"/>
</dbReference>
<dbReference type="PANTHER" id="PTHR31415:SF173">
    <property type="entry name" value="PROTEIN, PUTATIVE-RELATED"/>
    <property type="match status" value="1"/>
</dbReference>
<evidence type="ECO:0000313" key="4">
    <source>
        <dbReference type="EMBL" id="KAK2640815.1"/>
    </source>
</evidence>
<evidence type="ECO:0000256" key="3">
    <source>
        <dbReference type="SAM" id="Phobius"/>
    </source>
</evidence>
<evidence type="ECO:0000256" key="2">
    <source>
        <dbReference type="ARBA" id="ARBA00023136"/>
    </source>
</evidence>
<keyword evidence="5" id="KW-1185">Reference proteome</keyword>
<comment type="caution">
    <text evidence="4">The sequence shown here is derived from an EMBL/GenBank/DDBJ whole genome shotgun (WGS) entry which is preliminary data.</text>
</comment>
<protein>
    <recommendedName>
        <fullName evidence="6">Late embryogenesis abundant protein LEA-2 subgroup domain-containing protein</fullName>
    </recommendedName>
</protein>
<sequence>MFLRRGAYTRAGAYPLLWKNEKENDAVRTLKPPQPASDPRRFLFFRRLILALILLFTVIAVLNWTVWLILNPQPPVFRVNSLSMSNSTLYDSQKILKANYNLELSINNPNKKISLFMDYFRVFIIYKTVDVSKDTSMKTKLPVCLETRRGQSLSLLGDMVIAVGSSGWSRRSTVNVEMKVTIRFRAANLLTREKHMGVSCIDLGVEFINDRGKDCSLHFV</sequence>
<feature type="transmembrane region" description="Helical" evidence="3">
    <location>
        <begin position="48"/>
        <end position="70"/>
    </location>
</feature>
<proteinExistence type="predicted"/>
<gene>
    <name evidence="4" type="ORF">Ddye_022578</name>
</gene>
<dbReference type="GO" id="GO:0098542">
    <property type="term" value="P:defense response to other organism"/>
    <property type="evidence" value="ECO:0007669"/>
    <property type="project" value="InterPro"/>
</dbReference>
<dbReference type="GO" id="GO:0005886">
    <property type="term" value="C:plasma membrane"/>
    <property type="evidence" value="ECO:0007669"/>
    <property type="project" value="TreeGrafter"/>
</dbReference>
<dbReference type="AlphaFoldDB" id="A0AAD9WSI5"/>
<dbReference type="InterPro" id="IPR044839">
    <property type="entry name" value="NDR1-like"/>
</dbReference>
<evidence type="ECO:0008006" key="6">
    <source>
        <dbReference type="Google" id="ProtNLM"/>
    </source>
</evidence>
<keyword evidence="3" id="KW-0812">Transmembrane</keyword>
<name>A0AAD9WSI5_9ROSI</name>
<dbReference type="GO" id="GO:0009506">
    <property type="term" value="C:plasmodesma"/>
    <property type="evidence" value="ECO:0007669"/>
    <property type="project" value="TreeGrafter"/>
</dbReference>
<organism evidence="4 5">
    <name type="scientific">Dipteronia dyeriana</name>
    <dbReference type="NCBI Taxonomy" id="168575"/>
    <lineage>
        <taxon>Eukaryota</taxon>
        <taxon>Viridiplantae</taxon>
        <taxon>Streptophyta</taxon>
        <taxon>Embryophyta</taxon>
        <taxon>Tracheophyta</taxon>
        <taxon>Spermatophyta</taxon>
        <taxon>Magnoliopsida</taxon>
        <taxon>eudicotyledons</taxon>
        <taxon>Gunneridae</taxon>
        <taxon>Pentapetalae</taxon>
        <taxon>rosids</taxon>
        <taxon>malvids</taxon>
        <taxon>Sapindales</taxon>
        <taxon>Sapindaceae</taxon>
        <taxon>Hippocastanoideae</taxon>
        <taxon>Acereae</taxon>
        <taxon>Dipteronia</taxon>
    </lineage>
</organism>
<reference evidence="4" key="1">
    <citation type="journal article" date="2023" name="Plant J.">
        <title>Genome sequences and population genomics provide insights into the demographic history, inbreeding, and mutation load of two 'living fossil' tree species of Dipteronia.</title>
        <authorList>
            <person name="Feng Y."/>
            <person name="Comes H.P."/>
            <person name="Chen J."/>
            <person name="Zhu S."/>
            <person name="Lu R."/>
            <person name="Zhang X."/>
            <person name="Li P."/>
            <person name="Qiu J."/>
            <person name="Olsen K.M."/>
            <person name="Qiu Y."/>
        </authorList>
    </citation>
    <scope>NUCLEOTIDE SEQUENCE</scope>
    <source>
        <strain evidence="4">KIB01</strain>
    </source>
</reference>
<keyword evidence="2 3" id="KW-0472">Membrane</keyword>
<evidence type="ECO:0000256" key="1">
    <source>
        <dbReference type="ARBA" id="ARBA00004370"/>
    </source>
</evidence>
<accession>A0AAD9WSI5</accession>
<evidence type="ECO:0000313" key="5">
    <source>
        <dbReference type="Proteomes" id="UP001280121"/>
    </source>
</evidence>
<dbReference type="PANTHER" id="PTHR31415">
    <property type="entry name" value="OS05G0367900 PROTEIN"/>
    <property type="match status" value="1"/>
</dbReference>
<dbReference type="Proteomes" id="UP001280121">
    <property type="component" value="Unassembled WGS sequence"/>
</dbReference>